<dbReference type="InterPro" id="IPR015422">
    <property type="entry name" value="PyrdxlP-dep_Trfase_small"/>
</dbReference>
<dbReference type="InterPro" id="IPR005303">
    <property type="entry name" value="MOCOS_middle"/>
</dbReference>
<dbReference type="InterPro" id="IPR005302">
    <property type="entry name" value="MoCF_Sase_C"/>
</dbReference>
<reference evidence="6" key="1">
    <citation type="journal article" date="2024" name="Gigascience">
        <title>Chromosome-level genome of the poultry shaft louse Menopon gallinae provides insight into the host-switching and adaptive evolution of parasitic lice.</title>
        <authorList>
            <person name="Xu Y."/>
            <person name="Ma L."/>
            <person name="Liu S."/>
            <person name="Liang Y."/>
            <person name="Liu Q."/>
            <person name="He Z."/>
            <person name="Tian L."/>
            <person name="Duan Y."/>
            <person name="Cai W."/>
            <person name="Li H."/>
            <person name="Song F."/>
        </authorList>
    </citation>
    <scope>NUCLEOTIDE SEQUENCE</scope>
    <source>
        <strain evidence="6">Cailab_2023a</strain>
    </source>
</reference>
<comment type="similarity">
    <text evidence="4">Belongs to the class-V pyridoxal-phosphate-dependent aminotransferase family. MOCOS subfamily.</text>
</comment>
<dbReference type="Pfam" id="PF00266">
    <property type="entry name" value="Aminotran_5"/>
    <property type="match status" value="2"/>
</dbReference>
<dbReference type="AlphaFoldDB" id="A0AAW2HHK3"/>
<dbReference type="GO" id="GO:0006777">
    <property type="term" value="P:Mo-molybdopterin cofactor biosynthetic process"/>
    <property type="evidence" value="ECO:0007669"/>
    <property type="project" value="UniProtKB-UniRule"/>
</dbReference>
<dbReference type="PANTHER" id="PTHR14237:SF80">
    <property type="entry name" value="MOLYBDENUM COFACTOR SULFURASE"/>
    <property type="match status" value="1"/>
</dbReference>
<evidence type="ECO:0000256" key="1">
    <source>
        <dbReference type="ARBA" id="ARBA00022679"/>
    </source>
</evidence>
<feature type="modified residue" description="N6-(pyridoxal phosphate)lysine" evidence="4">
    <location>
        <position position="260"/>
    </location>
</feature>
<dbReference type="Pfam" id="PF03476">
    <property type="entry name" value="MOSC_N"/>
    <property type="match status" value="1"/>
</dbReference>
<dbReference type="InterPro" id="IPR000192">
    <property type="entry name" value="Aminotrans_V_dom"/>
</dbReference>
<dbReference type="EMBL" id="JARGDH010000004">
    <property type="protein sequence ID" value="KAL0269311.1"/>
    <property type="molecule type" value="Genomic_DNA"/>
</dbReference>
<dbReference type="GO" id="GO:0030151">
    <property type="term" value="F:molybdenum ion binding"/>
    <property type="evidence" value="ECO:0007669"/>
    <property type="project" value="UniProtKB-UniRule"/>
</dbReference>
<dbReference type="GO" id="GO:0030170">
    <property type="term" value="F:pyridoxal phosphate binding"/>
    <property type="evidence" value="ECO:0007669"/>
    <property type="project" value="UniProtKB-UniRule"/>
</dbReference>
<dbReference type="GO" id="GO:0008265">
    <property type="term" value="F:molybdenum cofactor sulfurtransferase activity"/>
    <property type="evidence" value="ECO:0007669"/>
    <property type="project" value="UniProtKB-UniRule"/>
</dbReference>
<dbReference type="InterPro" id="IPR011037">
    <property type="entry name" value="Pyrv_Knase-like_insert_dom_sf"/>
</dbReference>
<evidence type="ECO:0000259" key="5">
    <source>
        <dbReference type="PROSITE" id="PS51340"/>
    </source>
</evidence>
<dbReference type="SUPFAM" id="SSF141673">
    <property type="entry name" value="MOSC N-terminal domain-like"/>
    <property type="match status" value="1"/>
</dbReference>
<comment type="function">
    <text evidence="4">Sulfurates the molybdenum cofactor. Sulfation of molybdenum is essential for xanthine dehydrogenase (XDH) and aldehyde oxidase (ADO) enzymes in which molybdenum cofactor is liganded by 1 oxygen and 1 sulfur atom in active form.</text>
</comment>
<feature type="domain" description="MOSC" evidence="5">
    <location>
        <begin position="634"/>
        <end position="787"/>
    </location>
</feature>
<dbReference type="PROSITE" id="PS51340">
    <property type="entry name" value="MOSC"/>
    <property type="match status" value="1"/>
</dbReference>
<dbReference type="PANTHER" id="PTHR14237">
    <property type="entry name" value="MOLYBDOPTERIN COFACTOR SULFURASE MOSC"/>
    <property type="match status" value="1"/>
</dbReference>
<evidence type="ECO:0000256" key="2">
    <source>
        <dbReference type="ARBA" id="ARBA00022898"/>
    </source>
</evidence>
<evidence type="ECO:0000256" key="4">
    <source>
        <dbReference type="HAMAP-Rule" id="MF_03050"/>
    </source>
</evidence>
<sequence length="793" mass="90894">MESAYNEKIEHKINQEFQRLKGQCYLDHAGATLYSETQIRNICEDLCNNIFGNPHSLSLHSKHCTDIVDEVRNRILRHFHTSSAKYNLIFTSGATAAIRLLLENFDWEGDNEPEEDEFFDTVSSIYEPHNHRSAYVYTQSNHTSIIGGREIAAERGIDFFCLGYDESFSLFSGEVRRQNKTYSGNSLFAYPAQCNYSGRKYPLEWIEKVQNGVIDSYGMPRKRDRNSRWYVLLDAATYCATNDLDLSLFSPDFVCLSFYKIFGYPTGLGALLVRNKSAHVLRKTYFGGGTVEISLTGQKFHRFRRNLYDRFEDGTLPFLSIVALNHGLKTLERLDLNMKLISQHVFELARYAYNQMKALKHFNGENLIEFYADSDYTDISEQGGIVNFNLLRSNGQYIGYTEALHVANLHNIQFRTGCFCNSGACQRHLRLTDNDLKSHFEAGHVCGDTKDIISGRPTGSIRISFGYMTTSKNIDLLIQVLKDSFLETIPSQITTYNDSDGYTNGYSRITLKKIWTYPIKSCGAMEVESWRLNDKGLEYDREWMIVEETGVCLTQKKEPRMCLILPKLDLEKNTLTLTFRTGSDSITIPIYTDDYRNTEYDICESKVCGDRILGYDCGDEVSDWLSRHLNISGLRLIKQSNEDQRKIKAPKVNPNDGKLSLSNQAQYLLINEQSVRWLQKRIGTDDGIDLGTFAYRFRGNFLIEGTAEFSETHWSSLSIGPTEFKVDGPCGRCQMICIDQYTGEKNRKPIVELSRALNGKMRFGIYLSHLKINQNSILRVGDDIYVHYKQCNQ</sequence>
<protein>
    <recommendedName>
        <fullName evidence="4">Molybdenum cofactor sulfurase</fullName>
        <shortName evidence="4">MCS</shortName>
        <shortName evidence="4">MOS</shortName>
        <shortName evidence="4">MoCo sulfurase</shortName>
        <ecNumber evidence="4">2.8.1.9</ecNumber>
    </recommendedName>
    <alternativeName>
        <fullName evidence="4">Molybdenum cofactor sulfurtransferase</fullName>
    </alternativeName>
    <alternativeName>
        <fullName evidence="4">Protein maroon-like</fullName>
        <shortName evidence="4">Ma-l</shortName>
    </alternativeName>
</protein>
<keyword evidence="2 4" id="KW-0663">Pyridoxal phosphate</keyword>
<dbReference type="GO" id="GO:0016829">
    <property type="term" value="F:lyase activity"/>
    <property type="evidence" value="ECO:0007669"/>
    <property type="project" value="UniProtKB-UniRule"/>
</dbReference>
<comment type="caution">
    <text evidence="6">The sequence shown here is derived from an EMBL/GenBank/DDBJ whole genome shotgun (WGS) entry which is preliminary data.</text>
</comment>
<dbReference type="EC" id="2.8.1.9" evidence="4"/>
<dbReference type="SUPFAM" id="SSF53383">
    <property type="entry name" value="PLP-dependent transferases"/>
    <property type="match status" value="1"/>
</dbReference>
<accession>A0AAW2HHK3</accession>
<feature type="active site" evidence="4">
    <location>
        <position position="420"/>
    </location>
</feature>
<gene>
    <name evidence="4" type="primary">mal</name>
    <name evidence="6" type="ORF">PYX00_007094</name>
</gene>
<name>A0AAW2HHK3_9NEOP</name>
<dbReference type="InterPro" id="IPR015421">
    <property type="entry name" value="PyrdxlP-dep_Trfase_major"/>
</dbReference>
<dbReference type="Gene3D" id="3.90.1150.10">
    <property type="entry name" value="Aspartate Aminotransferase, domain 1"/>
    <property type="match status" value="1"/>
</dbReference>
<keyword evidence="3 4" id="KW-0501">Molybdenum cofactor biosynthesis</keyword>
<comment type="cofactor">
    <cofactor evidence="4">
        <name>pyridoxal 5'-phosphate</name>
        <dbReference type="ChEBI" id="CHEBI:597326"/>
    </cofactor>
</comment>
<organism evidence="6">
    <name type="scientific">Menopon gallinae</name>
    <name type="common">poultry shaft louse</name>
    <dbReference type="NCBI Taxonomy" id="328185"/>
    <lineage>
        <taxon>Eukaryota</taxon>
        <taxon>Metazoa</taxon>
        <taxon>Ecdysozoa</taxon>
        <taxon>Arthropoda</taxon>
        <taxon>Hexapoda</taxon>
        <taxon>Insecta</taxon>
        <taxon>Pterygota</taxon>
        <taxon>Neoptera</taxon>
        <taxon>Paraneoptera</taxon>
        <taxon>Psocodea</taxon>
        <taxon>Troctomorpha</taxon>
        <taxon>Phthiraptera</taxon>
        <taxon>Amblycera</taxon>
        <taxon>Menoponidae</taxon>
        <taxon>Menopon</taxon>
    </lineage>
</organism>
<evidence type="ECO:0000256" key="3">
    <source>
        <dbReference type="ARBA" id="ARBA00023150"/>
    </source>
</evidence>
<dbReference type="HAMAP" id="MF_03050">
    <property type="entry name" value="MOCOS"/>
    <property type="match status" value="1"/>
</dbReference>
<dbReference type="Gene3D" id="3.40.640.10">
    <property type="entry name" value="Type I PLP-dependent aspartate aminotransferase-like (Major domain)"/>
    <property type="match status" value="1"/>
</dbReference>
<keyword evidence="1 4" id="KW-0808">Transferase</keyword>
<dbReference type="SUPFAM" id="SSF50800">
    <property type="entry name" value="PK beta-barrel domain-like"/>
    <property type="match status" value="1"/>
</dbReference>
<dbReference type="Pfam" id="PF03473">
    <property type="entry name" value="MOSC"/>
    <property type="match status" value="1"/>
</dbReference>
<proteinExistence type="inferred from homology"/>
<evidence type="ECO:0000313" key="6">
    <source>
        <dbReference type="EMBL" id="KAL0269311.1"/>
    </source>
</evidence>
<dbReference type="InterPro" id="IPR028886">
    <property type="entry name" value="MoCo_sulfurase"/>
</dbReference>
<dbReference type="InterPro" id="IPR015424">
    <property type="entry name" value="PyrdxlP-dep_Trfase"/>
</dbReference>
<comment type="catalytic activity">
    <reaction evidence="4">
        <text>Mo-molybdopterin + L-cysteine + AH2 = thio-Mo-molybdopterin + L-alanine + A + H2O</text>
        <dbReference type="Rhea" id="RHEA:42636"/>
        <dbReference type="ChEBI" id="CHEBI:13193"/>
        <dbReference type="ChEBI" id="CHEBI:15377"/>
        <dbReference type="ChEBI" id="CHEBI:17499"/>
        <dbReference type="ChEBI" id="CHEBI:35235"/>
        <dbReference type="ChEBI" id="CHEBI:57972"/>
        <dbReference type="ChEBI" id="CHEBI:71302"/>
        <dbReference type="ChEBI" id="CHEBI:82685"/>
        <dbReference type="EC" id="2.8.1.9"/>
    </reaction>
</comment>